<dbReference type="Proteomes" id="UP001294570">
    <property type="component" value="Unassembled WGS sequence"/>
</dbReference>
<comment type="caution">
    <text evidence="2">The sequence shown here is derived from an EMBL/GenBank/DDBJ whole genome shotgun (WGS) entry which is preliminary data.</text>
</comment>
<sequence length="110" mass="12368">MERIFEAQNAGYGQMMLGVARTTKQKVSGVFTALKLPRFLVSVLTWGVLISLGLMLAGLVFFVAVIYSMLTNSGQSKADQLADELREEGRQEALARWEYYMHLGDTNDRF</sequence>
<name>A0ABU5GNG7_9GAMM</name>
<accession>A0ABU5GNG7</accession>
<keyword evidence="3" id="KW-1185">Reference proteome</keyword>
<gene>
    <name evidence="2" type="ORF">TOI97_02890</name>
</gene>
<keyword evidence="1" id="KW-0812">Transmembrane</keyword>
<keyword evidence="1" id="KW-1133">Transmembrane helix</keyword>
<evidence type="ECO:0000313" key="3">
    <source>
        <dbReference type="Proteomes" id="UP001294570"/>
    </source>
</evidence>
<evidence type="ECO:0000256" key="1">
    <source>
        <dbReference type="SAM" id="Phobius"/>
    </source>
</evidence>
<dbReference type="EMBL" id="JAXIVU010000002">
    <property type="protein sequence ID" value="MDY7218529.1"/>
    <property type="molecule type" value="Genomic_DNA"/>
</dbReference>
<keyword evidence="1" id="KW-0472">Membrane</keyword>
<dbReference type="RefSeq" id="WP_321552622.1">
    <property type="nucleotide sequence ID" value="NZ_JAXIVU010000002.1"/>
</dbReference>
<reference evidence="2 3" key="1">
    <citation type="submission" date="2023-12" db="EMBL/GenBank/DDBJ databases">
        <title>Denitrificimonas halotolerans sp. nov.,a novel species isolated from landfill leachate.</title>
        <authorList>
            <person name="Wang S."/>
        </authorList>
    </citation>
    <scope>NUCLEOTIDE SEQUENCE [LARGE SCALE GENOMIC DNA]</scope>
    <source>
        <strain evidence="2 3">JX-1</strain>
    </source>
</reference>
<feature type="transmembrane region" description="Helical" evidence="1">
    <location>
        <begin position="43"/>
        <end position="67"/>
    </location>
</feature>
<evidence type="ECO:0008006" key="4">
    <source>
        <dbReference type="Google" id="ProtNLM"/>
    </source>
</evidence>
<organism evidence="2 3">
    <name type="scientific">Denitrificimonas halotolerans</name>
    <dbReference type="NCBI Taxonomy" id="3098930"/>
    <lineage>
        <taxon>Bacteria</taxon>
        <taxon>Pseudomonadati</taxon>
        <taxon>Pseudomonadota</taxon>
        <taxon>Gammaproteobacteria</taxon>
        <taxon>Pseudomonadales</taxon>
        <taxon>Pseudomonadaceae</taxon>
        <taxon>Denitrificimonas</taxon>
    </lineage>
</organism>
<proteinExistence type="predicted"/>
<protein>
    <recommendedName>
        <fullName evidence="4">DUF3742 family protein</fullName>
    </recommendedName>
</protein>
<evidence type="ECO:0000313" key="2">
    <source>
        <dbReference type="EMBL" id="MDY7218529.1"/>
    </source>
</evidence>